<dbReference type="CDD" id="cd14081">
    <property type="entry name" value="STKc_BRSK1_2"/>
    <property type="match status" value="1"/>
</dbReference>
<comment type="catalytic activity">
    <reaction evidence="8">
        <text>L-seryl-[protein] + ATP = O-phospho-L-seryl-[protein] + ADP + H(+)</text>
        <dbReference type="Rhea" id="RHEA:17989"/>
        <dbReference type="Rhea" id="RHEA-COMP:9863"/>
        <dbReference type="Rhea" id="RHEA-COMP:11604"/>
        <dbReference type="ChEBI" id="CHEBI:15378"/>
        <dbReference type="ChEBI" id="CHEBI:29999"/>
        <dbReference type="ChEBI" id="CHEBI:30616"/>
        <dbReference type="ChEBI" id="CHEBI:83421"/>
        <dbReference type="ChEBI" id="CHEBI:456216"/>
        <dbReference type="EC" id="2.7.11.1"/>
    </reaction>
</comment>
<keyword evidence="4" id="KW-0547">Nucleotide-binding</keyword>
<dbReference type="RefSeq" id="XP_020435334.1">
    <property type="nucleotide sequence ID" value="XM_020574920.1"/>
</dbReference>
<dbReference type="SUPFAM" id="SSF56112">
    <property type="entry name" value="Protein kinase-like (PK-like)"/>
    <property type="match status" value="1"/>
</dbReference>
<keyword evidence="2" id="KW-0723">Serine/threonine-protein kinase</keyword>
<evidence type="ECO:0000256" key="5">
    <source>
        <dbReference type="ARBA" id="ARBA00022777"/>
    </source>
</evidence>
<sequence>MEIHSVGPFIIGKTLGQGTTGKVKLGFHKDTGFKVGIKIINKDLLNNKPSMRRKIEREVVLMKLIDHPNALKMYEVYETSNYLYVKDKIKLTILNYDRFLILEYVEGGELFDYLVEKGGLESGEALFFFQQIIGGLDYCHSRNICHRDLKPENLLLSGDKKIKICDFGMGSIIKKDSLLHTSCGSPHYASPEVVSGIDYDGQKTDVWSCGVILYALLTGRLPFDDDNIRRLLSKVKSGDFVMPAYIHKDAQDLLTKMLIVDPKKRISIKDIKKHPWFLSNTVQIQKSIPVDEIVSTPLPDLSVLDDEIFRSLMVLGLGSVDEVKKALVSNEKSQILVYYRLLEERKKYDTEGNKYGVKIAKSASGNDKRRNSASELSLRRMFGKQKSATDINPPSPHHPNGIPPPLNLSNSNNSISQQQPSQQQPSSQQQQQSPRQQISSSEGLLKQALQQHHHQQQQHHQQYHQQQQQQQQQNTYGSSPLSISGSSSNNLKSQSSSSMMNGGANGATTTTTTTTSSGGAPATPTLLESLNWNQLLLKPRFMVLYNRQAELEQYFIGRYKEKNKNKIVFTYDYEIQDTMFTAIDCNNRQILKFLIDHLEQKVDLSSMLTRSATRGRMDIVNYLMTLPYNNWNYKFALLQSPYGKNFQVFEFLVGKVQKSFKKGDRPLSEIFGMTIIAAAKSGRTDMIQWLLDRFSLDLNTIIDRKAIYNILMGGHVHIAEWLKSRNIDIFRLGGLLTMNYPATQRRFEMMKWLHKNNIDNIDIGWTGTMDYIAMLGDLEILQWMHENRSEGCSSKAIDNAASRGYLSVVIWLHENTDKGCTTDAMDGACFHSFELVRWLHENRSEGCTLKAFENAVRSNKLEILDFLMQNRTEFLSENLTNHQNEAMRKKIDLALDFGGHVEIINFFYHNYKYGIHEIKEHILKTIKSCYQPLLSFLLQHHIELFKNNSITFSSLEVILKQCQSLTQSMSDTTQINNDKMDNKQVVINFYRAGDSFGCFSNFSRHKVHLAGFVWPTSEHYFQVYHYRSVIVFYSTAFINLKVLFDSSLGYINYYHAIREAKTPGDSASMGRSRAHPLRKDWEDIKDKVMFDVCLAKFQQHKDIQKHNLYFFLTKQSVLLDTEDATLVEHTKNDSYWGDGGDGTGKNMLGQTLEKVRDFIRNNPK</sequence>
<keyword evidence="5" id="KW-0418">Kinase</keyword>
<evidence type="ECO:0000256" key="9">
    <source>
        <dbReference type="SAM" id="MobiDB-lite"/>
    </source>
</evidence>
<keyword evidence="6" id="KW-0067">ATP-binding</keyword>
<dbReference type="InParanoid" id="D3B5R9"/>
<accession>D3B5R9</accession>
<feature type="region of interest" description="Disordered" evidence="9">
    <location>
        <begin position="383"/>
        <end position="522"/>
    </location>
</feature>
<organism evidence="11 12">
    <name type="scientific">Heterostelium pallidum (strain ATCC 26659 / Pp 5 / PN500)</name>
    <name type="common">Cellular slime mold</name>
    <name type="synonym">Polysphondylium pallidum</name>
    <dbReference type="NCBI Taxonomy" id="670386"/>
    <lineage>
        <taxon>Eukaryota</taxon>
        <taxon>Amoebozoa</taxon>
        <taxon>Evosea</taxon>
        <taxon>Eumycetozoa</taxon>
        <taxon>Dictyostelia</taxon>
        <taxon>Acytosteliales</taxon>
        <taxon>Acytosteliaceae</taxon>
        <taxon>Heterostelium</taxon>
    </lineage>
</organism>
<keyword evidence="12" id="KW-1185">Reference proteome</keyword>
<dbReference type="SMART" id="SM00220">
    <property type="entry name" value="S_TKc"/>
    <property type="match status" value="1"/>
</dbReference>
<dbReference type="Pfam" id="PF00069">
    <property type="entry name" value="Pkinase"/>
    <property type="match status" value="1"/>
</dbReference>
<dbReference type="Gene3D" id="1.10.357.40">
    <property type="entry name" value="YbiA-like"/>
    <property type="match status" value="1"/>
</dbReference>
<dbReference type="PANTHER" id="PTHR24346">
    <property type="entry name" value="MAP/MICROTUBULE AFFINITY-REGULATING KINASE"/>
    <property type="match status" value="1"/>
</dbReference>
<comment type="catalytic activity">
    <reaction evidence="7">
        <text>L-threonyl-[protein] + ATP = O-phospho-L-threonyl-[protein] + ADP + H(+)</text>
        <dbReference type="Rhea" id="RHEA:46608"/>
        <dbReference type="Rhea" id="RHEA-COMP:11060"/>
        <dbReference type="Rhea" id="RHEA-COMP:11605"/>
        <dbReference type="ChEBI" id="CHEBI:15378"/>
        <dbReference type="ChEBI" id="CHEBI:30013"/>
        <dbReference type="ChEBI" id="CHEBI:30616"/>
        <dbReference type="ChEBI" id="CHEBI:61977"/>
        <dbReference type="ChEBI" id="CHEBI:456216"/>
        <dbReference type="EC" id="2.7.11.1"/>
    </reaction>
</comment>
<dbReference type="NCBIfam" id="TIGR02464">
    <property type="entry name" value="ribofla_fusion"/>
    <property type="match status" value="1"/>
</dbReference>
<feature type="compositionally biased region" description="Low complexity" evidence="9">
    <location>
        <begin position="458"/>
        <end position="522"/>
    </location>
</feature>
<dbReference type="EC" id="2.7.11.1" evidence="1"/>
<dbReference type="InterPro" id="IPR012816">
    <property type="entry name" value="NADAR"/>
</dbReference>
<dbReference type="SUPFAM" id="SSF143990">
    <property type="entry name" value="YbiA-like"/>
    <property type="match status" value="1"/>
</dbReference>
<dbReference type="InterPro" id="IPR008271">
    <property type="entry name" value="Ser/Thr_kinase_AS"/>
</dbReference>
<evidence type="ECO:0000259" key="10">
    <source>
        <dbReference type="PROSITE" id="PS50011"/>
    </source>
</evidence>
<dbReference type="Pfam" id="PF08719">
    <property type="entry name" value="NADAR"/>
    <property type="match status" value="1"/>
</dbReference>
<dbReference type="PROSITE" id="PS00108">
    <property type="entry name" value="PROTEIN_KINASE_ST"/>
    <property type="match status" value="1"/>
</dbReference>
<dbReference type="FunFam" id="1.10.510.10:FF:000571">
    <property type="entry name" value="Maternal embryonic leucine zipper kinase"/>
    <property type="match status" value="1"/>
</dbReference>
<evidence type="ECO:0000313" key="12">
    <source>
        <dbReference type="Proteomes" id="UP000001396"/>
    </source>
</evidence>
<dbReference type="GeneID" id="31359494"/>
<dbReference type="GO" id="GO:0005524">
    <property type="term" value="F:ATP binding"/>
    <property type="evidence" value="ECO:0007669"/>
    <property type="project" value="UniProtKB-KW"/>
</dbReference>
<comment type="caution">
    <text evidence="11">The sequence shown here is derived from an EMBL/GenBank/DDBJ whole genome shotgun (WGS) entry which is preliminary data.</text>
</comment>
<proteinExistence type="predicted"/>
<dbReference type="AlphaFoldDB" id="D3B5R9"/>
<dbReference type="PANTHER" id="PTHR24346:SF82">
    <property type="entry name" value="KP78A-RELATED"/>
    <property type="match status" value="1"/>
</dbReference>
<feature type="domain" description="Protein kinase" evidence="10">
    <location>
        <begin position="9"/>
        <end position="277"/>
    </location>
</feature>
<evidence type="ECO:0000256" key="8">
    <source>
        <dbReference type="ARBA" id="ARBA00048679"/>
    </source>
</evidence>
<evidence type="ECO:0000256" key="3">
    <source>
        <dbReference type="ARBA" id="ARBA00022679"/>
    </source>
</evidence>
<evidence type="ECO:0000256" key="6">
    <source>
        <dbReference type="ARBA" id="ARBA00022840"/>
    </source>
</evidence>
<gene>
    <name evidence="11" type="ORF">PPL_04007</name>
</gene>
<keyword evidence="3" id="KW-0808">Transferase</keyword>
<dbReference type="Proteomes" id="UP000001396">
    <property type="component" value="Unassembled WGS sequence"/>
</dbReference>
<dbReference type="Pfam" id="PF13637">
    <property type="entry name" value="Ank_4"/>
    <property type="match status" value="1"/>
</dbReference>
<evidence type="ECO:0000256" key="1">
    <source>
        <dbReference type="ARBA" id="ARBA00012513"/>
    </source>
</evidence>
<dbReference type="EMBL" id="ADBJ01000017">
    <property type="protein sequence ID" value="EFA83217.1"/>
    <property type="molecule type" value="Genomic_DNA"/>
</dbReference>
<dbReference type="SUPFAM" id="SSF48403">
    <property type="entry name" value="Ankyrin repeat"/>
    <property type="match status" value="1"/>
</dbReference>
<evidence type="ECO:0000256" key="7">
    <source>
        <dbReference type="ARBA" id="ARBA00047899"/>
    </source>
</evidence>
<dbReference type="InterPro" id="IPR011009">
    <property type="entry name" value="Kinase-like_dom_sf"/>
</dbReference>
<dbReference type="GO" id="GO:0035556">
    <property type="term" value="P:intracellular signal transduction"/>
    <property type="evidence" value="ECO:0007669"/>
    <property type="project" value="TreeGrafter"/>
</dbReference>
<dbReference type="STRING" id="670386.D3B5R9"/>
<evidence type="ECO:0000256" key="2">
    <source>
        <dbReference type="ARBA" id="ARBA00022527"/>
    </source>
</evidence>
<dbReference type="GO" id="GO:0004674">
    <property type="term" value="F:protein serine/threonine kinase activity"/>
    <property type="evidence" value="ECO:0007669"/>
    <property type="project" value="UniProtKB-KW"/>
</dbReference>
<dbReference type="Gene3D" id="1.25.40.20">
    <property type="entry name" value="Ankyrin repeat-containing domain"/>
    <property type="match status" value="1"/>
</dbReference>
<evidence type="ECO:0000313" key="11">
    <source>
        <dbReference type="EMBL" id="EFA83217.1"/>
    </source>
</evidence>
<dbReference type="GO" id="GO:0005737">
    <property type="term" value="C:cytoplasm"/>
    <property type="evidence" value="ECO:0007669"/>
    <property type="project" value="TreeGrafter"/>
</dbReference>
<name>D3B5R9_HETP5</name>
<dbReference type="InterPro" id="IPR037238">
    <property type="entry name" value="YbiA-like_sf"/>
</dbReference>
<feature type="compositionally biased region" description="Low complexity" evidence="9">
    <location>
        <begin position="407"/>
        <end position="441"/>
    </location>
</feature>
<dbReference type="InterPro" id="IPR002110">
    <property type="entry name" value="Ankyrin_rpt"/>
</dbReference>
<dbReference type="CDD" id="cd15457">
    <property type="entry name" value="NADAR"/>
    <property type="match status" value="1"/>
</dbReference>
<dbReference type="Gene3D" id="1.10.510.10">
    <property type="entry name" value="Transferase(Phosphotransferase) domain 1"/>
    <property type="match status" value="1"/>
</dbReference>
<evidence type="ECO:0000256" key="4">
    <source>
        <dbReference type="ARBA" id="ARBA00022741"/>
    </source>
</evidence>
<dbReference type="PROSITE" id="PS50011">
    <property type="entry name" value="PROTEIN_KINASE_DOM"/>
    <property type="match status" value="1"/>
</dbReference>
<feature type="compositionally biased region" description="Pro residues" evidence="9">
    <location>
        <begin position="393"/>
        <end position="406"/>
    </location>
</feature>
<dbReference type="InterPro" id="IPR000719">
    <property type="entry name" value="Prot_kinase_dom"/>
</dbReference>
<dbReference type="InterPro" id="IPR036770">
    <property type="entry name" value="Ankyrin_rpt-contain_sf"/>
</dbReference>
<protein>
    <recommendedName>
        <fullName evidence="1">non-specific serine/threonine protein kinase</fullName>
        <ecNumber evidence="1">2.7.11.1</ecNumber>
    </recommendedName>
</protein>
<reference evidence="11 12" key="1">
    <citation type="journal article" date="2011" name="Genome Res.">
        <title>Phylogeny-wide analysis of social amoeba genomes highlights ancient origins for complex intercellular communication.</title>
        <authorList>
            <person name="Heidel A.J."/>
            <person name="Lawal H.M."/>
            <person name="Felder M."/>
            <person name="Schilde C."/>
            <person name="Helps N.R."/>
            <person name="Tunggal B."/>
            <person name="Rivero F."/>
            <person name="John U."/>
            <person name="Schleicher M."/>
            <person name="Eichinger L."/>
            <person name="Platzer M."/>
            <person name="Noegel A.A."/>
            <person name="Schaap P."/>
            <person name="Gloeckner G."/>
        </authorList>
    </citation>
    <scope>NUCLEOTIDE SEQUENCE [LARGE SCALE GENOMIC DNA]</scope>
    <source>
        <strain evidence="12">ATCC 26659 / Pp 5 / PN500</strain>
    </source>
</reference>